<organism evidence="2 3">
    <name type="scientific">Candidatus Sneabacter namystus</name>
    <dbReference type="NCBI Taxonomy" id="2601646"/>
    <lineage>
        <taxon>Bacteria</taxon>
        <taxon>Pseudomonadati</taxon>
        <taxon>Pseudomonadota</taxon>
        <taxon>Alphaproteobacteria</taxon>
        <taxon>Rickettsiales</taxon>
        <taxon>Rickettsiaceae</taxon>
        <taxon>Rickettsieae</taxon>
        <taxon>Candidatus Sneabacter</taxon>
    </lineage>
</organism>
<dbReference type="OrthoDB" id="7527830at2"/>
<evidence type="ECO:0008006" key="4">
    <source>
        <dbReference type="Google" id="ProtNLM"/>
    </source>
</evidence>
<name>A0A5C0UII6_9RICK</name>
<evidence type="ECO:0000256" key="1">
    <source>
        <dbReference type="SAM" id="Phobius"/>
    </source>
</evidence>
<accession>A0A5C0UII6</accession>
<keyword evidence="3" id="KW-1185">Reference proteome</keyword>
<dbReference type="KEGG" id="snay:FZC37_01230"/>
<dbReference type="Gene3D" id="3.90.550.10">
    <property type="entry name" value="Spore Coat Polysaccharide Biosynthesis Protein SpsA, Chain A"/>
    <property type="match status" value="1"/>
</dbReference>
<keyword evidence="1" id="KW-0812">Transmembrane</keyword>
<evidence type="ECO:0000313" key="2">
    <source>
        <dbReference type="EMBL" id="QEK39560.1"/>
    </source>
</evidence>
<dbReference type="SUPFAM" id="SSF53448">
    <property type="entry name" value="Nucleotide-diphospho-sugar transferases"/>
    <property type="match status" value="1"/>
</dbReference>
<keyword evidence="1" id="KW-1133">Transmembrane helix</keyword>
<sequence>MGLISACIFSRNHEWSIRRAIRCLPSIVDEIYVFDFCSTDNTVALANAMGVKVVALDVFKLEDRSLIECHCKNDWILLLRANEEISLDLQNEVGYIFNGNIQDMYQAYSFKIMTMGRSDFLIRRLAYSFCSIRLYNRLFTKGKSSVEVKDGKTIFVSDKCYDVEHSVYPCEGIVTSRSSISLGALVEQANLSSGINAHGTYWRNGDGYPSICRIIIGMFYKLFIMYMVRRYFIFGFCGFVDSLVYAFEEFLRLVKIREEAMKRRGR</sequence>
<reference evidence="2 3" key="1">
    <citation type="submission" date="2019-08" db="EMBL/GenBank/DDBJ databases">
        <title>Highly reduced genomes of protist endosymbionts show evolutionary convergence.</title>
        <authorList>
            <person name="George E."/>
            <person name="Husnik F."/>
            <person name="Tashyreva D."/>
            <person name="Prokopchuk G."/>
            <person name="Horak A."/>
            <person name="Kwong W.K."/>
            <person name="Lukes J."/>
            <person name="Keeling P.J."/>
        </authorList>
    </citation>
    <scope>NUCLEOTIDE SEQUENCE [LARGE SCALE GENOMIC DNA]</scope>
    <source>
        <strain evidence="2">1621</strain>
    </source>
</reference>
<proteinExistence type="predicted"/>
<gene>
    <name evidence="2" type="ORF">FZC37_01230</name>
</gene>
<dbReference type="RefSeq" id="WP_148951921.1">
    <property type="nucleotide sequence ID" value="NZ_CP043312.1"/>
</dbReference>
<dbReference type="Proteomes" id="UP000323844">
    <property type="component" value="Chromosome"/>
</dbReference>
<dbReference type="EMBL" id="CP043312">
    <property type="protein sequence ID" value="QEK39560.1"/>
    <property type="molecule type" value="Genomic_DNA"/>
</dbReference>
<evidence type="ECO:0000313" key="3">
    <source>
        <dbReference type="Proteomes" id="UP000323844"/>
    </source>
</evidence>
<dbReference type="AlphaFoldDB" id="A0A5C0UII6"/>
<feature type="transmembrane region" description="Helical" evidence="1">
    <location>
        <begin position="233"/>
        <end position="254"/>
    </location>
</feature>
<dbReference type="InterPro" id="IPR029044">
    <property type="entry name" value="Nucleotide-diphossugar_trans"/>
</dbReference>
<keyword evidence="1" id="KW-0472">Membrane</keyword>
<protein>
    <recommendedName>
        <fullName evidence="4">Glycosyltransferase family 2 protein</fullName>
    </recommendedName>
</protein>